<dbReference type="Gene3D" id="6.10.140.750">
    <property type="match status" value="1"/>
</dbReference>
<dbReference type="GO" id="GO:0097602">
    <property type="term" value="F:cullin family protein binding"/>
    <property type="evidence" value="ECO:0007669"/>
    <property type="project" value="TreeGrafter"/>
</dbReference>
<dbReference type="GO" id="GO:0051260">
    <property type="term" value="P:protein homooligomerization"/>
    <property type="evidence" value="ECO:0007669"/>
    <property type="project" value="InterPro"/>
</dbReference>
<dbReference type="FunFam" id="3.30.70.2000:FF:000001">
    <property type="entry name" value="Potassium channel tetramerization domain-containing 17"/>
    <property type="match status" value="1"/>
</dbReference>
<protein>
    <recommendedName>
        <fullName evidence="2">BTB domain-containing protein</fullName>
    </recommendedName>
</protein>
<dbReference type="Proteomes" id="UP000719412">
    <property type="component" value="Unassembled WGS sequence"/>
</dbReference>
<feature type="region of interest" description="Disordered" evidence="1">
    <location>
        <begin position="377"/>
        <end position="402"/>
    </location>
</feature>
<feature type="region of interest" description="Disordered" evidence="1">
    <location>
        <begin position="617"/>
        <end position="699"/>
    </location>
</feature>
<dbReference type="Gene3D" id="3.30.70.2000">
    <property type="match status" value="1"/>
</dbReference>
<sequence length="1378" mass="155272">MYYQQLISSPELAKGPMQWQPSPEPGPSTVEFEYQETVTEQKDPKKVKSAKVIKAVKGKVAKGAAAAKGPPKPVKGKALAQVKGKALAQVKSDKSVTSVKSSKSGKSAKSDKSDQSIKKPRKKKFNVQSKIDSGRKKKAPPAKPPEPEIVAEAEYDMAALQELGVTEEDLRNLNLNDLEVDVAQLDEEAAVHAHAPHHELERAPVPQHQPPPDEDAGVYYRQRVRPSRLAPRLPAVTETEEEHRPRSPMKFDMRWHLSPKRRVDLRVPDVKVPPEPITESRYKFERVELQLPPEPLYDPLLPMPVNLQQTMRWPHTHDLQHEEIPDVQGLEGVEEPFLVTGGDPYDIFEEDEEGMERVKGSPEDYFLEDEATPAGVYITPKFSPSPIKRRKPIGGPPVSPSQLRGELEAHEYYDPDRKKMKKKIYVKGKFRPLRGAKAPQLGTVHEGTPPPPRRLPPPITQTKKAAADVMAAANLQYDALLSDSPMRKPRTPPTPSPDVLKYRVQRHPYDPLMYKRSWPKYESRSPNLTPPREAIEDLIQPEPERRRIILTGRDIPLPSVDPELVGSPSPPPYYSPHTPSPPVLEVEERVEVWEAPEFAPDVSPQLYESPEPIQIPPLLRGLMPSPERPSRYVIPERSPLHFQAHGLPSVVDHRFSPRQPTPTKPSVPKAERKLPRRRLDFSEPAQSPRSPVAAAARSPVAARSPEAAAAAMSPVATTVTEHVSVLTVEPEDSWSPQLLSSPGVSLHEELSVLEAVSPQSPHGMASPETSTSPWGMTSQIPEGMSGFRKKLFSAQTFKRFPMNYSWRQARPEDDFYWEDNPKYDSQWATSTRERPKVVWNEDAARRRAEEMAALQYSFIMEEKPLRFPQRSPRTRIFRAYEVGGEEAELESRDMSDEAQDPRKRRRPIYEYELADLEELGLTERNRRGGFNTGNRAGTKRAISYPKYREDGGPFENYQNRNLSAPSSRSRAYQGRHPAPASASKAPGYYAPERVSPTQAPSANLPPSPNRAPKKEKIQVLSVEPQTQSLPQEVSVLEAADPAGDSAADHKKKRKRKKLGRKLASMIFFNDENPGPRRNFKWVDDWYEKVNMAEHGVNSVDNKQAFFKNGNKQWVKLNVGGTYFLTTKTTLARDPNSFLFRLVQEDSDLISDKDDTGAYLIDRDPNYFSPVLNYLRHGKLVINKGLAEEGILEEAEFYNVAELITLVKERICHRDNRPSKDSKKHVYRVLQCHEDELTQMVSTMSDGWKFEQLVNIGSQYNYGADEHAEFLCVVSREYGAPEGIEVEHSDRAKVLQQKGSRMYSAKALAFCFNIPKPTLFFAYKHSNKFATCVIAILPSVHSIKIICGCSSLKALRPFFSYALQMLLAIAAVTLASLSP</sequence>
<dbReference type="PANTHER" id="PTHR14958:SF29">
    <property type="entry name" value="INSOMNIAC, ISOFORM B"/>
    <property type="match status" value="1"/>
</dbReference>
<dbReference type="InterPro" id="IPR011333">
    <property type="entry name" value="SKP1/BTB/POZ_sf"/>
</dbReference>
<feature type="compositionally biased region" description="Low complexity" evidence="1">
    <location>
        <begin position="95"/>
        <end position="107"/>
    </location>
</feature>
<dbReference type="EMBL" id="JABDTM020014703">
    <property type="protein sequence ID" value="KAH0819376.1"/>
    <property type="molecule type" value="Genomic_DNA"/>
</dbReference>
<reference evidence="3" key="2">
    <citation type="submission" date="2021-08" db="EMBL/GenBank/DDBJ databases">
        <authorList>
            <person name="Eriksson T."/>
        </authorList>
    </citation>
    <scope>NUCLEOTIDE SEQUENCE</scope>
    <source>
        <strain evidence="3">Stoneville</strain>
        <tissue evidence="3">Whole head</tissue>
    </source>
</reference>
<dbReference type="InterPro" id="IPR000210">
    <property type="entry name" value="BTB/POZ_dom"/>
</dbReference>
<proteinExistence type="predicted"/>
<feature type="region of interest" description="Disordered" evidence="1">
    <location>
        <begin position="557"/>
        <end position="581"/>
    </location>
</feature>
<feature type="compositionally biased region" description="Pro residues" evidence="1">
    <location>
        <begin position="568"/>
        <end position="581"/>
    </location>
</feature>
<feature type="region of interest" description="Disordered" evidence="1">
    <location>
        <begin position="7"/>
        <end position="29"/>
    </location>
</feature>
<feature type="region of interest" description="Disordered" evidence="1">
    <location>
        <begin position="435"/>
        <end position="462"/>
    </location>
</feature>
<feature type="compositionally biased region" description="Basic and acidic residues" evidence="1">
    <location>
        <begin position="108"/>
        <end position="117"/>
    </location>
</feature>
<feature type="domain" description="BTB" evidence="2">
    <location>
        <begin position="1112"/>
        <end position="1214"/>
    </location>
</feature>
<dbReference type="Gene3D" id="3.30.710.10">
    <property type="entry name" value="Potassium Channel Kv1.1, Chain A"/>
    <property type="match status" value="1"/>
</dbReference>
<dbReference type="Pfam" id="PF02214">
    <property type="entry name" value="BTB_2"/>
    <property type="match status" value="1"/>
</dbReference>
<dbReference type="PANTHER" id="PTHR14958">
    <property type="entry name" value="POTASSIUM CHANNEL TETRAMERISATION DOMAIN CONTAINING PROTEIN"/>
    <property type="match status" value="1"/>
</dbReference>
<dbReference type="GO" id="GO:0031463">
    <property type="term" value="C:Cul3-RING ubiquitin ligase complex"/>
    <property type="evidence" value="ECO:0007669"/>
    <property type="project" value="TreeGrafter"/>
</dbReference>
<comment type="caution">
    <text evidence="3">The sequence shown here is derived from an EMBL/GenBank/DDBJ whole genome shotgun (WGS) entry which is preliminary data.</text>
</comment>
<evidence type="ECO:0000313" key="3">
    <source>
        <dbReference type="EMBL" id="KAH0819376.1"/>
    </source>
</evidence>
<feature type="region of interest" description="Disordered" evidence="1">
    <location>
        <begin position="757"/>
        <end position="779"/>
    </location>
</feature>
<organism evidence="3 4">
    <name type="scientific">Tenebrio molitor</name>
    <name type="common">Yellow mealworm beetle</name>
    <dbReference type="NCBI Taxonomy" id="7067"/>
    <lineage>
        <taxon>Eukaryota</taxon>
        <taxon>Metazoa</taxon>
        <taxon>Ecdysozoa</taxon>
        <taxon>Arthropoda</taxon>
        <taxon>Hexapoda</taxon>
        <taxon>Insecta</taxon>
        <taxon>Pterygota</taxon>
        <taxon>Neoptera</taxon>
        <taxon>Endopterygota</taxon>
        <taxon>Coleoptera</taxon>
        <taxon>Polyphaga</taxon>
        <taxon>Cucujiformia</taxon>
        <taxon>Tenebrionidae</taxon>
        <taxon>Tenebrio</taxon>
    </lineage>
</organism>
<feature type="compositionally biased region" description="Polar residues" evidence="1">
    <location>
        <begin position="767"/>
        <end position="779"/>
    </location>
</feature>
<dbReference type="SUPFAM" id="SSF54695">
    <property type="entry name" value="POZ domain"/>
    <property type="match status" value="1"/>
</dbReference>
<feature type="region of interest" description="Disordered" evidence="1">
    <location>
        <begin position="925"/>
        <end position="1017"/>
    </location>
</feature>
<feature type="compositionally biased region" description="Low complexity" evidence="1">
    <location>
        <begin position="684"/>
        <end position="699"/>
    </location>
</feature>
<dbReference type="CDD" id="cd18362">
    <property type="entry name" value="BTB_POZ_KCTD2-like"/>
    <property type="match status" value="1"/>
</dbReference>
<dbReference type="InterPro" id="IPR003131">
    <property type="entry name" value="T1-type_BTB"/>
</dbReference>
<feature type="region of interest" description="Disordered" evidence="1">
    <location>
        <begin position="480"/>
        <end position="504"/>
    </location>
</feature>
<evidence type="ECO:0000256" key="1">
    <source>
        <dbReference type="SAM" id="MobiDB-lite"/>
    </source>
</evidence>
<gene>
    <name evidence="3" type="ORF">GEV33_003415</name>
</gene>
<evidence type="ECO:0000259" key="2">
    <source>
        <dbReference type="SMART" id="SM00225"/>
    </source>
</evidence>
<dbReference type="SMART" id="SM00225">
    <property type="entry name" value="BTB"/>
    <property type="match status" value="1"/>
</dbReference>
<dbReference type="GO" id="GO:0043161">
    <property type="term" value="P:proteasome-mediated ubiquitin-dependent protein catabolic process"/>
    <property type="evidence" value="ECO:0007669"/>
    <property type="project" value="TreeGrafter"/>
</dbReference>
<feature type="region of interest" description="Disordered" evidence="1">
    <location>
        <begin position="520"/>
        <end position="545"/>
    </location>
</feature>
<keyword evidence="4" id="KW-1185">Reference proteome</keyword>
<feature type="compositionally biased region" description="Polar residues" evidence="1">
    <location>
        <begin position="956"/>
        <end position="970"/>
    </location>
</feature>
<feature type="compositionally biased region" description="Basic and acidic residues" evidence="1">
    <location>
        <begin position="669"/>
        <end position="681"/>
    </location>
</feature>
<accession>A0A8J6HPW0</accession>
<evidence type="ECO:0000313" key="4">
    <source>
        <dbReference type="Proteomes" id="UP000719412"/>
    </source>
</evidence>
<dbReference type="FunFam" id="3.30.710.10:FF:000005">
    <property type="entry name" value="Potassium channel tetramerization domain-containing 17"/>
    <property type="match status" value="1"/>
</dbReference>
<feature type="compositionally biased region" description="Pro residues" evidence="1">
    <location>
        <begin position="448"/>
        <end position="459"/>
    </location>
</feature>
<name>A0A8J6HPW0_TENMO</name>
<feature type="region of interest" description="Disordered" evidence="1">
    <location>
        <begin position="58"/>
        <end position="149"/>
    </location>
</feature>
<dbReference type="GO" id="GO:0005737">
    <property type="term" value="C:cytoplasm"/>
    <property type="evidence" value="ECO:0007669"/>
    <property type="project" value="TreeGrafter"/>
</dbReference>
<reference evidence="3" key="1">
    <citation type="journal article" date="2020" name="J Insects Food Feed">
        <title>The yellow mealworm (Tenebrio molitor) genome: a resource for the emerging insects as food and feed industry.</title>
        <authorList>
            <person name="Eriksson T."/>
            <person name="Andere A."/>
            <person name="Kelstrup H."/>
            <person name="Emery V."/>
            <person name="Picard C."/>
        </authorList>
    </citation>
    <scope>NUCLEOTIDE SEQUENCE</scope>
    <source>
        <strain evidence="3">Stoneville</strain>
        <tissue evidence="3">Whole head</tissue>
    </source>
</reference>